<sequence length="17" mass="1888">MLLHQSRFSISRGGNKG</sequence>
<reference evidence="1 2" key="1">
    <citation type="journal article" date="2013" name="PLoS Genet.">
        <title>The genome and development-dependent transcriptomes of Pyronema confluens: a window into fungal evolution.</title>
        <authorList>
            <person name="Traeger S."/>
            <person name="Altegoer F."/>
            <person name="Freitag M."/>
            <person name="Gabaldon T."/>
            <person name="Kempken F."/>
            <person name="Kumar A."/>
            <person name="Marcet-Houben M."/>
            <person name="Poggeler S."/>
            <person name="Stajich J.E."/>
            <person name="Nowrousian M."/>
        </authorList>
    </citation>
    <scope>NUCLEOTIDE SEQUENCE [LARGE SCALE GENOMIC DNA]</scope>
    <source>
        <strain evidence="2">CBS 100304</strain>
        <tissue evidence="1">Vegetative mycelium</tissue>
    </source>
</reference>
<name>U4L5Z9_PYROM</name>
<dbReference type="Proteomes" id="UP000018144">
    <property type="component" value="Unassembled WGS sequence"/>
</dbReference>
<evidence type="ECO:0000313" key="1">
    <source>
        <dbReference type="EMBL" id="CCX12626.1"/>
    </source>
</evidence>
<dbReference type="AlphaFoldDB" id="U4L5Z9"/>
<organism evidence="1 2">
    <name type="scientific">Pyronema omphalodes (strain CBS 100304)</name>
    <name type="common">Pyronema confluens</name>
    <dbReference type="NCBI Taxonomy" id="1076935"/>
    <lineage>
        <taxon>Eukaryota</taxon>
        <taxon>Fungi</taxon>
        <taxon>Dikarya</taxon>
        <taxon>Ascomycota</taxon>
        <taxon>Pezizomycotina</taxon>
        <taxon>Pezizomycetes</taxon>
        <taxon>Pezizales</taxon>
        <taxon>Pyronemataceae</taxon>
        <taxon>Pyronema</taxon>
    </lineage>
</organism>
<keyword evidence="2" id="KW-1185">Reference proteome</keyword>
<dbReference type="EMBL" id="HF935721">
    <property type="protein sequence ID" value="CCX12626.1"/>
    <property type="molecule type" value="Genomic_DNA"/>
</dbReference>
<proteinExistence type="predicted"/>
<gene>
    <name evidence="1" type="ORF">PCON_12220</name>
</gene>
<protein>
    <submittedName>
        <fullName evidence="1">Uncharacterized protein</fullName>
    </submittedName>
</protein>
<evidence type="ECO:0000313" key="2">
    <source>
        <dbReference type="Proteomes" id="UP000018144"/>
    </source>
</evidence>
<accession>U4L5Z9</accession>